<proteinExistence type="predicted"/>
<evidence type="ECO:0000313" key="2">
    <source>
        <dbReference type="Proteomes" id="UP000789759"/>
    </source>
</evidence>
<feature type="non-terminal residue" evidence="1">
    <location>
        <position position="242"/>
    </location>
</feature>
<dbReference type="SUPFAM" id="SSF53098">
    <property type="entry name" value="Ribonuclease H-like"/>
    <property type="match status" value="1"/>
</dbReference>
<dbReference type="Proteomes" id="UP000789759">
    <property type="component" value="Unassembled WGS sequence"/>
</dbReference>
<dbReference type="InterPro" id="IPR012337">
    <property type="entry name" value="RNaseH-like_sf"/>
</dbReference>
<dbReference type="GO" id="GO:0005634">
    <property type="term" value="C:nucleus"/>
    <property type="evidence" value="ECO:0007669"/>
    <property type="project" value="TreeGrafter"/>
</dbReference>
<dbReference type="PANTHER" id="PTHR46169:SF29">
    <property type="entry name" value="DNA REPLICATION-RELATED ELEMENT FACTOR, ISOFORM A"/>
    <property type="match status" value="1"/>
</dbReference>
<organism evidence="1 2">
    <name type="scientific">Cetraspora pellucida</name>
    <dbReference type="NCBI Taxonomy" id="1433469"/>
    <lineage>
        <taxon>Eukaryota</taxon>
        <taxon>Fungi</taxon>
        <taxon>Fungi incertae sedis</taxon>
        <taxon>Mucoromycota</taxon>
        <taxon>Glomeromycotina</taxon>
        <taxon>Glomeromycetes</taxon>
        <taxon>Diversisporales</taxon>
        <taxon>Gigasporaceae</taxon>
        <taxon>Cetraspora</taxon>
    </lineage>
</organism>
<reference evidence="1" key="1">
    <citation type="submission" date="2021-06" db="EMBL/GenBank/DDBJ databases">
        <authorList>
            <person name="Kallberg Y."/>
            <person name="Tangrot J."/>
            <person name="Rosling A."/>
        </authorList>
    </citation>
    <scope>NUCLEOTIDE SEQUENCE</scope>
    <source>
        <strain evidence="1">FL966</strain>
    </source>
</reference>
<dbReference type="EMBL" id="CAJVQA010022070">
    <property type="protein sequence ID" value="CAG8772013.1"/>
    <property type="molecule type" value="Genomic_DNA"/>
</dbReference>
<keyword evidence="2" id="KW-1185">Reference proteome</keyword>
<dbReference type="OrthoDB" id="1607513at2759"/>
<sequence length="242" mass="27437">MYDSTLSIIEIGEYKITSNIVSTIEPVLEKFGISKSNLVSITTDNSSNVKAAVIQLSTKILPPKPVVNIFYAAHTLQLNVNANLDKVYDLIIKCKALIRLLSEKKNINNYERHKLVLAKKKSKTIDVIQDLVNDLKNSTNIEHQHDGSNIQEKLLSNNEFQIIRDLVDLLHLFHKAIEFLSDSNYATLSIIVPTIKELINHLNNINNKFDIINKVKNTILNNLISCWLSSPKYELYASLLDP</sequence>
<accession>A0A9N9JA27</accession>
<dbReference type="AlphaFoldDB" id="A0A9N9JA27"/>
<dbReference type="PANTHER" id="PTHR46169">
    <property type="entry name" value="DNA REPLICATION-RELATED ELEMENT FACTOR, ISOFORM A"/>
    <property type="match status" value="1"/>
</dbReference>
<dbReference type="InterPro" id="IPR052717">
    <property type="entry name" value="Vacuolar_transposase_reg"/>
</dbReference>
<dbReference type="GO" id="GO:0006357">
    <property type="term" value="P:regulation of transcription by RNA polymerase II"/>
    <property type="evidence" value="ECO:0007669"/>
    <property type="project" value="TreeGrafter"/>
</dbReference>
<name>A0A9N9JA27_9GLOM</name>
<comment type="caution">
    <text evidence="1">The sequence shown here is derived from an EMBL/GenBank/DDBJ whole genome shotgun (WGS) entry which is preliminary data.</text>
</comment>
<protein>
    <submittedName>
        <fullName evidence="1">1343_t:CDS:1</fullName>
    </submittedName>
</protein>
<gene>
    <name evidence="1" type="ORF">CPELLU_LOCUS15924</name>
</gene>
<evidence type="ECO:0000313" key="1">
    <source>
        <dbReference type="EMBL" id="CAG8772013.1"/>
    </source>
</evidence>